<reference evidence="1" key="1">
    <citation type="submission" date="2021-03" db="EMBL/GenBank/DDBJ databases">
        <title>Evolutionary priming and transition to the ectomycorrhizal habit in an iconic lineage of mushroom-forming fungi: is preadaptation a requirement?</title>
        <authorList>
            <consortium name="DOE Joint Genome Institute"/>
            <person name="Looney B.P."/>
            <person name="Miyauchi S."/>
            <person name="Morin E."/>
            <person name="Drula E."/>
            <person name="Courty P.E."/>
            <person name="Chicoki N."/>
            <person name="Fauchery L."/>
            <person name="Kohler A."/>
            <person name="Kuo A."/>
            <person name="LaButti K."/>
            <person name="Pangilinan J."/>
            <person name="Lipzen A."/>
            <person name="Riley R."/>
            <person name="Andreopoulos W."/>
            <person name="He G."/>
            <person name="Johnson J."/>
            <person name="Barry K.W."/>
            <person name="Grigoriev I.V."/>
            <person name="Nagy L."/>
            <person name="Hibbett D."/>
            <person name="Henrissat B."/>
            <person name="Matheny P.B."/>
            <person name="Labbe J."/>
            <person name="Martin A.F."/>
        </authorList>
    </citation>
    <scope>NUCLEOTIDE SEQUENCE</scope>
    <source>
        <strain evidence="1">BPL698</strain>
    </source>
</reference>
<gene>
    <name evidence="1" type="ORF">F5148DRAFT_493418</name>
</gene>
<protein>
    <submittedName>
        <fullName evidence="1">Uncharacterized protein</fullName>
    </submittedName>
</protein>
<sequence length="149" mass="15945">MKREGGQGKRYCTKAGAAWSLTRGRAERPADGAAAAARTRRTDKGGCEESSNVSAGLPKGGRDGAKEWGSRTATRRGEGDLVGRNAFGRERGKRGGLQGIGARDREFRSRGASCSWSGAMFIQLAAPPVHSERGASWQSRRTRYNEDSG</sequence>
<evidence type="ECO:0000313" key="2">
    <source>
        <dbReference type="Proteomes" id="UP001207468"/>
    </source>
</evidence>
<dbReference type="Proteomes" id="UP001207468">
    <property type="component" value="Unassembled WGS sequence"/>
</dbReference>
<accession>A0ACC0TXU0</accession>
<organism evidence="1 2">
    <name type="scientific">Russula earlei</name>
    <dbReference type="NCBI Taxonomy" id="71964"/>
    <lineage>
        <taxon>Eukaryota</taxon>
        <taxon>Fungi</taxon>
        <taxon>Dikarya</taxon>
        <taxon>Basidiomycota</taxon>
        <taxon>Agaricomycotina</taxon>
        <taxon>Agaricomycetes</taxon>
        <taxon>Russulales</taxon>
        <taxon>Russulaceae</taxon>
        <taxon>Russula</taxon>
    </lineage>
</organism>
<dbReference type="EMBL" id="JAGFNK010000320">
    <property type="protein sequence ID" value="KAI9453006.1"/>
    <property type="molecule type" value="Genomic_DNA"/>
</dbReference>
<comment type="caution">
    <text evidence="1">The sequence shown here is derived from an EMBL/GenBank/DDBJ whole genome shotgun (WGS) entry which is preliminary data.</text>
</comment>
<keyword evidence="2" id="KW-1185">Reference proteome</keyword>
<evidence type="ECO:0000313" key="1">
    <source>
        <dbReference type="EMBL" id="KAI9453006.1"/>
    </source>
</evidence>
<proteinExistence type="predicted"/>
<name>A0ACC0TXU0_9AGAM</name>